<dbReference type="GeneID" id="20658147"/>
<dbReference type="KEGG" id="psoj:PHYSODRAFT_502827"/>
<dbReference type="AlphaFoldDB" id="G4ZEC8"/>
<proteinExistence type="predicted"/>
<keyword evidence="2" id="KW-1185">Reference proteome</keyword>
<sequence length="228" mass="25694">MSAAQRKRRHEHEVYESRVCNLTLDINELRQQIQQLMELRDVHHSRLLLNDQRFEGDVLKLVWNLLDGLRGGAFGLSPSARSSFCSRTHVSQQDPAASGEVHQYVMQRGRPTFGNPTFTVKSIRVLKVVDEEVRGNTGGCVVEVLASLTGRITRGTVVALLPQILSDETLVCRIIGQSLTFSSRLLLYFNRQRRLVQQVAQADIVAALRAHHLDDGSDFAAFRPRSHE</sequence>
<dbReference type="SMR" id="G4ZEC8"/>
<accession>G4ZEC8</accession>
<evidence type="ECO:0000313" key="1">
    <source>
        <dbReference type="EMBL" id="EGZ18393.1"/>
    </source>
</evidence>
<organism evidence="1 2">
    <name type="scientific">Phytophthora sojae (strain P6497)</name>
    <name type="common">Soybean stem and root rot agent</name>
    <name type="synonym">Phytophthora megasperma f. sp. glycines</name>
    <dbReference type="NCBI Taxonomy" id="1094619"/>
    <lineage>
        <taxon>Eukaryota</taxon>
        <taxon>Sar</taxon>
        <taxon>Stramenopiles</taxon>
        <taxon>Oomycota</taxon>
        <taxon>Peronosporomycetes</taxon>
        <taxon>Peronosporales</taxon>
        <taxon>Peronosporaceae</taxon>
        <taxon>Phytophthora</taxon>
    </lineage>
</organism>
<evidence type="ECO:0000313" key="2">
    <source>
        <dbReference type="Proteomes" id="UP000002640"/>
    </source>
</evidence>
<dbReference type="Proteomes" id="UP000002640">
    <property type="component" value="Unassembled WGS sequence"/>
</dbReference>
<gene>
    <name evidence="1" type="ORF">PHYSODRAFT_502827</name>
</gene>
<dbReference type="OMA" id="KLVWNLL"/>
<name>G4ZEC8_PHYSP</name>
<reference evidence="1 2" key="1">
    <citation type="journal article" date="2006" name="Science">
        <title>Phytophthora genome sequences uncover evolutionary origins and mechanisms of pathogenesis.</title>
        <authorList>
            <person name="Tyler B.M."/>
            <person name="Tripathy S."/>
            <person name="Zhang X."/>
            <person name="Dehal P."/>
            <person name="Jiang R.H."/>
            <person name="Aerts A."/>
            <person name="Arredondo F.D."/>
            <person name="Baxter L."/>
            <person name="Bensasson D."/>
            <person name="Beynon J.L."/>
            <person name="Chapman J."/>
            <person name="Damasceno C.M."/>
            <person name="Dorrance A.E."/>
            <person name="Dou D."/>
            <person name="Dickerman A.W."/>
            <person name="Dubchak I.L."/>
            <person name="Garbelotto M."/>
            <person name="Gijzen M."/>
            <person name="Gordon S.G."/>
            <person name="Govers F."/>
            <person name="Grunwald N.J."/>
            <person name="Huang W."/>
            <person name="Ivors K.L."/>
            <person name="Jones R.W."/>
            <person name="Kamoun S."/>
            <person name="Krampis K."/>
            <person name="Lamour K.H."/>
            <person name="Lee M.K."/>
            <person name="McDonald W.H."/>
            <person name="Medina M."/>
            <person name="Meijer H.J."/>
            <person name="Nordberg E.K."/>
            <person name="Maclean D.J."/>
            <person name="Ospina-Giraldo M.D."/>
            <person name="Morris P.F."/>
            <person name="Phuntumart V."/>
            <person name="Putnam N.H."/>
            <person name="Rash S."/>
            <person name="Rose J.K."/>
            <person name="Sakihama Y."/>
            <person name="Salamov A.A."/>
            <person name="Savidor A."/>
            <person name="Scheuring C.F."/>
            <person name="Smith B.M."/>
            <person name="Sobral B.W."/>
            <person name="Terry A."/>
            <person name="Torto-Alalibo T.A."/>
            <person name="Win J."/>
            <person name="Xu Z."/>
            <person name="Zhang H."/>
            <person name="Grigoriev I.V."/>
            <person name="Rokhsar D.S."/>
            <person name="Boore J.L."/>
        </authorList>
    </citation>
    <scope>NUCLEOTIDE SEQUENCE [LARGE SCALE GENOMIC DNA]</scope>
    <source>
        <strain evidence="1 2">P6497</strain>
    </source>
</reference>
<protein>
    <submittedName>
        <fullName evidence="1">Uncharacterized protein</fullName>
    </submittedName>
</protein>
<dbReference type="InParanoid" id="G4ZEC8"/>
<dbReference type="EMBL" id="JH159154">
    <property type="protein sequence ID" value="EGZ18393.1"/>
    <property type="molecule type" value="Genomic_DNA"/>
</dbReference>
<dbReference type="RefSeq" id="XP_009527451.1">
    <property type="nucleotide sequence ID" value="XM_009529156.1"/>
</dbReference>